<dbReference type="Gene3D" id="1.10.460.10">
    <property type="entry name" value="Topoisomerase I, domain 2"/>
    <property type="match status" value="1"/>
</dbReference>
<dbReference type="SUPFAM" id="SSF56712">
    <property type="entry name" value="Prokaryotic type I DNA topoisomerase"/>
    <property type="match status" value="1"/>
</dbReference>
<dbReference type="Pfam" id="PF01396">
    <property type="entry name" value="Zn_ribbon_Top1"/>
    <property type="match status" value="1"/>
</dbReference>
<feature type="site" description="Interaction with DNA" evidence="10">
    <location>
        <position position="481"/>
    </location>
</feature>
<keyword evidence="7 10" id="KW-0799">Topoisomerase</keyword>
<keyword evidence="9 10" id="KW-0413">Isomerase</keyword>
<dbReference type="OrthoDB" id="9804262at2"/>
<gene>
    <name evidence="13" type="primary">topA2</name>
    <name evidence="10" type="synonym">topA</name>
    <name evidence="13" type="ORF">SCHRY_v1c05750</name>
</gene>
<evidence type="ECO:0000256" key="2">
    <source>
        <dbReference type="ARBA" id="ARBA00009446"/>
    </source>
</evidence>
<name>R4U3T1_9MOLU</name>
<dbReference type="InterPro" id="IPR023405">
    <property type="entry name" value="Topo_IA_core_domain"/>
</dbReference>
<evidence type="ECO:0000256" key="8">
    <source>
        <dbReference type="ARBA" id="ARBA00023125"/>
    </source>
</evidence>
<dbReference type="eggNOG" id="COG0550">
    <property type="taxonomic scope" value="Bacteria"/>
</dbReference>
<dbReference type="Proteomes" id="UP000013964">
    <property type="component" value="Chromosome"/>
</dbReference>
<keyword evidence="6" id="KW-0460">Magnesium</keyword>
<dbReference type="GO" id="GO:0008270">
    <property type="term" value="F:zinc ion binding"/>
    <property type="evidence" value="ECO:0007669"/>
    <property type="project" value="UniProtKB-KW"/>
</dbReference>
<dbReference type="InterPro" id="IPR013826">
    <property type="entry name" value="Topo_IA_cen_sub3"/>
</dbReference>
<comment type="function">
    <text evidence="10">Releases the supercoiling and torsional tension of DNA, which is introduced during the DNA replication and transcription, by transiently cleaving and rejoining one strand of the DNA duplex. Introduces a single-strand break via transesterification at a target site in duplex DNA. The scissile phosphodiester is attacked by the catalytic tyrosine of the enzyme, resulting in the formation of a DNA-(5'-phosphotyrosyl)-enzyme intermediate and the expulsion of a 3'-OH DNA strand. The free DNA strand then undergoes passage around the unbroken strand, thus removing DNA supercoils. Finally, in the religation step, the DNA 3'-OH attacks the covalent intermediate to expel the active-site tyrosine and restore the DNA phosphodiester backbone.</text>
</comment>
<dbReference type="PANTHER" id="PTHR42785">
    <property type="entry name" value="DNA TOPOISOMERASE, TYPE IA, CORE"/>
    <property type="match status" value="1"/>
</dbReference>
<dbReference type="GO" id="GO:0006265">
    <property type="term" value="P:DNA topological change"/>
    <property type="evidence" value="ECO:0007669"/>
    <property type="project" value="UniProtKB-UniRule"/>
</dbReference>
<dbReference type="InterPro" id="IPR013824">
    <property type="entry name" value="Topo_IA_cen_sub1"/>
</dbReference>
<reference evidence="13 14" key="1">
    <citation type="journal article" date="2013" name="Genome Biol. Evol.">
        <title>Complete genomes of two dipteran-associated spiroplasmas provided insights into the origin, dynamics, and impacts of viral invasion in spiroplasma.</title>
        <authorList>
            <person name="Ku C."/>
            <person name="Lo W.S."/>
            <person name="Chen L.L."/>
            <person name="Kuo C.H."/>
        </authorList>
    </citation>
    <scope>NUCLEOTIDE SEQUENCE [LARGE SCALE GENOMIC DNA]</scope>
    <source>
        <strain evidence="13 14">DF-1</strain>
    </source>
</reference>
<dbReference type="Pfam" id="PF01751">
    <property type="entry name" value="Toprim"/>
    <property type="match status" value="1"/>
</dbReference>
<dbReference type="Pfam" id="PF01131">
    <property type="entry name" value="Topoisom_bac"/>
    <property type="match status" value="1"/>
</dbReference>
<dbReference type="KEGG" id="scr:SCHRY_v1c05750"/>
<feature type="site" description="Interaction with DNA" evidence="10">
    <location>
        <position position="37"/>
    </location>
</feature>
<feature type="site" description="Interaction with DNA" evidence="10">
    <location>
        <position position="297"/>
    </location>
</feature>
<sequence length="596" mass="69371">MKYLVVLESPNKINKVKSYLEKVFPQHSFLVKASMGHITELVIKNEKYPLGIELDTMTPIFNVVENKKDTIKQLTQFANEVDKVILATDPDREGEAIAWHLQEQLKCQNKTIRLTFNEITEKAIENAFSNPGQLDYQLVNAQQSRQMIDRIMGFKLSNLLQKAENLKSAGRVQSVALKLIVDTELERKEHNKLEYWTIKQEYKDKNEIELYLDQDGKEIVKDKVLNSQEKAEQALSKITNNLVVKEIIETEFNKNIYNAYTTSSILQDANIDLNYSSEKTTTLLQHLFENGYITYPRTDSTRLNDDFVVAVHKFIATNYGQEYVGQYKPGKTKDNVQDAHEAIRPTNINLTLEKAKKEIANYDEYKLYELIYNNTLYALMANETGVKYKVLFSNNGYTFKLNFKKYHFTSYYDLQEIALDNFNYHFKVGEIITLDSKWLAEQNFTKPSSRYTEHSLIKKLEIKGVGRPSTYATIMKTLINREYIKFDKKSIYPTEDGIKAHNLLQKYFSNIINEKYTADMEKVLDRIADGEINHIEFLKLFYNNFILDFNNATNMIFKDSVKCDKCNIGYIIQRKSYKGNYFKACNNFPACKNIVS</sequence>
<dbReference type="InterPro" id="IPR005733">
    <property type="entry name" value="TopoI_bac-type"/>
</dbReference>
<evidence type="ECO:0000256" key="7">
    <source>
        <dbReference type="ARBA" id="ARBA00023029"/>
    </source>
</evidence>
<organism evidence="13 14">
    <name type="scientific">Spiroplasma chrysopicola DF-1</name>
    <dbReference type="NCBI Taxonomy" id="1276227"/>
    <lineage>
        <taxon>Bacteria</taxon>
        <taxon>Bacillati</taxon>
        <taxon>Mycoplasmatota</taxon>
        <taxon>Mollicutes</taxon>
        <taxon>Entomoplasmatales</taxon>
        <taxon>Spiroplasmataceae</taxon>
        <taxon>Spiroplasma</taxon>
    </lineage>
</organism>
<feature type="region of interest" description="Interaction with DNA" evidence="10">
    <location>
        <begin position="168"/>
        <end position="173"/>
    </location>
</feature>
<keyword evidence="3" id="KW-0479">Metal-binding</keyword>
<dbReference type="InterPro" id="IPR013498">
    <property type="entry name" value="Topo_IA_Znf"/>
</dbReference>
<dbReference type="Gene3D" id="3.30.65.10">
    <property type="entry name" value="Bacterial Topoisomerase I, domain 1"/>
    <property type="match status" value="1"/>
</dbReference>
<comment type="similarity">
    <text evidence="2 10">Belongs to the type IA topoisomerase family.</text>
</comment>
<dbReference type="STRING" id="1276227.SCHRY_v1c05750"/>
<evidence type="ECO:0000256" key="1">
    <source>
        <dbReference type="ARBA" id="ARBA00000213"/>
    </source>
</evidence>
<dbReference type="PROSITE" id="PS52039">
    <property type="entry name" value="TOPO_IA_2"/>
    <property type="match status" value="1"/>
</dbReference>
<dbReference type="InterPro" id="IPR013825">
    <property type="entry name" value="Topo_IA_cen_sub2"/>
</dbReference>
<evidence type="ECO:0000259" key="12">
    <source>
        <dbReference type="PROSITE" id="PS52039"/>
    </source>
</evidence>
<dbReference type="SMART" id="SM00437">
    <property type="entry name" value="TOP1Ac"/>
    <property type="match status" value="1"/>
</dbReference>
<evidence type="ECO:0000313" key="14">
    <source>
        <dbReference type="Proteomes" id="UP000013964"/>
    </source>
</evidence>
<dbReference type="GO" id="GO:0003917">
    <property type="term" value="F:DNA topoisomerase type I (single strand cut, ATP-independent) activity"/>
    <property type="evidence" value="ECO:0007669"/>
    <property type="project" value="UniProtKB-UniRule"/>
</dbReference>
<dbReference type="EC" id="5.6.2.1" evidence="10"/>
<evidence type="ECO:0000256" key="3">
    <source>
        <dbReference type="ARBA" id="ARBA00022723"/>
    </source>
</evidence>
<keyword evidence="14" id="KW-1185">Reference proteome</keyword>
<keyword evidence="8 10" id="KW-0238">DNA-binding</keyword>
<dbReference type="CDD" id="cd00186">
    <property type="entry name" value="TOP1Ac"/>
    <property type="match status" value="1"/>
</dbReference>
<dbReference type="AlphaFoldDB" id="R4U3T1"/>
<dbReference type="PROSITE" id="PS50880">
    <property type="entry name" value="TOPRIM"/>
    <property type="match status" value="1"/>
</dbReference>
<dbReference type="GO" id="GO:0005694">
    <property type="term" value="C:chromosome"/>
    <property type="evidence" value="ECO:0007669"/>
    <property type="project" value="InterPro"/>
</dbReference>
<dbReference type="Gene3D" id="1.10.290.10">
    <property type="entry name" value="Topoisomerase I, domain 4"/>
    <property type="match status" value="1"/>
</dbReference>
<proteinExistence type="inferred from homology"/>
<evidence type="ECO:0000256" key="5">
    <source>
        <dbReference type="ARBA" id="ARBA00022833"/>
    </source>
</evidence>
<dbReference type="EMBL" id="CP005077">
    <property type="protein sequence ID" value="AGM25153.1"/>
    <property type="molecule type" value="Genomic_DNA"/>
</dbReference>
<dbReference type="HAMAP" id="MF_00952">
    <property type="entry name" value="Topoisom_1_prok"/>
    <property type="match status" value="1"/>
</dbReference>
<dbReference type="PRINTS" id="PR00417">
    <property type="entry name" value="PRTPISMRASEI"/>
</dbReference>
<dbReference type="SMART" id="SM00436">
    <property type="entry name" value="TOP1Bc"/>
    <property type="match status" value="1"/>
</dbReference>
<dbReference type="SMART" id="SM00493">
    <property type="entry name" value="TOPRIM"/>
    <property type="match status" value="1"/>
</dbReference>
<dbReference type="GO" id="GO:0003677">
    <property type="term" value="F:DNA binding"/>
    <property type="evidence" value="ECO:0007669"/>
    <property type="project" value="UniProtKB-KW"/>
</dbReference>
<evidence type="ECO:0000256" key="6">
    <source>
        <dbReference type="ARBA" id="ARBA00022842"/>
    </source>
</evidence>
<dbReference type="PANTHER" id="PTHR42785:SF1">
    <property type="entry name" value="DNA TOPOISOMERASE"/>
    <property type="match status" value="1"/>
</dbReference>
<evidence type="ECO:0000259" key="11">
    <source>
        <dbReference type="PROSITE" id="PS50880"/>
    </source>
</evidence>
<comment type="caution">
    <text evidence="10">Lacks conserved residue(s) required for the propagation of feature annotation.</text>
</comment>
<feature type="site" description="Interaction with DNA" evidence="10">
    <location>
        <position position="149"/>
    </location>
</feature>
<keyword evidence="5" id="KW-0862">Zinc</keyword>
<evidence type="ECO:0000256" key="9">
    <source>
        <dbReference type="ARBA" id="ARBA00023235"/>
    </source>
</evidence>
<dbReference type="InterPro" id="IPR028612">
    <property type="entry name" value="Topoisom_1_IA"/>
</dbReference>
<dbReference type="NCBIfam" id="TIGR01051">
    <property type="entry name" value="topA_bact"/>
    <property type="match status" value="1"/>
</dbReference>
<dbReference type="InterPro" id="IPR003602">
    <property type="entry name" value="Topo_IA_DNA-bd_dom"/>
</dbReference>
<comment type="catalytic activity">
    <reaction evidence="1 10">
        <text>ATP-independent breakage of single-stranded DNA, followed by passage and rejoining.</text>
        <dbReference type="EC" id="5.6.2.1"/>
    </reaction>
</comment>
<evidence type="ECO:0000256" key="4">
    <source>
        <dbReference type="ARBA" id="ARBA00022771"/>
    </source>
</evidence>
<dbReference type="InterPro" id="IPR000380">
    <property type="entry name" value="Topo_IA"/>
</dbReference>
<dbReference type="InterPro" id="IPR006171">
    <property type="entry name" value="TOPRIM_dom"/>
</dbReference>
<evidence type="ECO:0000256" key="10">
    <source>
        <dbReference type="HAMAP-Rule" id="MF_00952"/>
    </source>
</evidence>
<feature type="active site" description="O-(5'-phospho-DNA)-tyrosine intermediate" evidence="10">
    <location>
        <position position="295"/>
    </location>
</feature>
<dbReference type="Gene3D" id="3.40.50.140">
    <property type="match status" value="1"/>
</dbReference>
<protein>
    <recommendedName>
        <fullName evidence="10">DNA topoisomerase 1</fullName>
        <ecNumber evidence="10">5.6.2.1</ecNumber>
    </recommendedName>
    <alternativeName>
        <fullName evidence="10">DNA topoisomerase I</fullName>
    </alternativeName>
</protein>
<evidence type="ECO:0000313" key="13">
    <source>
        <dbReference type="EMBL" id="AGM25153.1"/>
    </source>
</evidence>
<dbReference type="InterPro" id="IPR003601">
    <property type="entry name" value="Topo_IA_2"/>
</dbReference>
<dbReference type="HOGENOM" id="CLU_002929_4_3_14"/>
<comment type="subunit">
    <text evidence="10">Monomer.</text>
</comment>
<dbReference type="Gene3D" id="2.70.20.10">
    <property type="entry name" value="Topoisomerase I, domain 3"/>
    <property type="match status" value="1"/>
</dbReference>
<accession>R4U3T1</accession>
<feature type="domain" description="Toprim" evidence="11">
    <location>
        <begin position="2"/>
        <end position="120"/>
    </location>
</feature>
<feature type="site" description="Interaction with DNA" evidence="10">
    <location>
        <position position="145"/>
    </location>
</feature>
<feature type="domain" description="Topo IA-type catalytic" evidence="12">
    <location>
        <begin position="135"/>
        <end position="549"/>
    </location>
</feature>
<dbReference type="InterPro" id="IPR013497">
    <property type="entry name" value="Topo_IA_cen"/>
</dbReference>
<keyword evidence="4" id="KW-0863">Zinc-finger</keyword>
<dbReference type="RefSeq" id="WP_016338978.1">
    <property type="nucleotide sequence ID" value="NC_021280.1"/>
</dbReference>
<dbReference type="PATRIC" id="fig|1276227.3.peg.578"/>